<dbReference type="Pfam" id="PF13672">
    <property type="entry name" value="PP2C_2"/>
    <property type="match status" value="1"/>
</dbReference>
<dbReference type="InterPro" id="IPR001932">
    <property type="entry name" value="PPM-type_phosphatase-like_dom"/>
</dbReference>
<evidence type="ECO:0000313" key="2">
    <source>
        <dbReference type="EMBL" id="OYN86659.1"/>
    </source>
</evidence>
<dbReference type="SUPFAM" id="SSF81606">
    <property type="entry name" value="PP2C-like"/>
    <property type="match status" value="1"/>
</dbReference>
<dbReference type="SMART" id="SM00332">
    <property type="entry name" value="PP2Cc"/>
    <property type="match status" value="1"/>
</dbReference>
<feature type="domain" description="PPM-type phosphatase" evidence="1">
    <location>
        <begin position="36"/>
        <end position="284"/>
    </location>
</feature>
<dbReference type="SMART" id="SM00331">
    <property type="entry name" value="PP2C_SIG"/>
    <property type="match status" value="1"/>
</dbReference>
<accession>A0A255E526</accession>
<dbReference type="Gene3D" id="3.60.40.10">
    <property type="entry name" value="PPM-type phosphatase domain"/>
    <property type="match status" value="1"/>
</dbReference>
<reference evidence="2 3" key="1">
    <citation type="submission" date="2017-07" db="EMBL/GenBank/DDBJ databases">
        <title>Draft whole genome sequences of clinical Proprionibacteriaceae strains.</title>
        <authorList>
            <person name="Bernier A.-M."/>
            <person name="Bernard K."/>
            <person name="Domingo M.-C."/>
        </authorList>
    </citation>
    <scope>NUCLEOTIDE SEQUENCE [LARGE SCALE GENOMIC DNA]</scope>
    <source>
        <strain evidence="2 3">NML 160184</strain>
    </source>
</reference>
<gene>
    <name evidence="2" type="ORF">CGZ92_10075</name>
</gene>
<evidence type="ECO:0000259" key="1">
    <source>
        <dbReference type="PROSITE" id="PS51746"/>
    </source>
</evidence>
<evidence type="ECO:0000313" key="3">
    <source>
        <dbReference type="Proteomes" id="UP000216533"/>
    </source>
</evidence>
<dbReference type="Proteomes" id="UP000216533">
    <property type="component" value="Unassembled WGS sequence"/>
</dbReference>
<dbReference type="PROSITE" id="PS51746">
    <property type="entry name" value="PPM_2"/>
    <property type="match status" value="1"/>
</dbReference>
<proteinExistence type="predicted"/>
<sequence length="285" mass="29766">MGTVPEPEETAPVPGVPDGGLAAVPDHAELCPATWVAGVSDVGRVHHPNEDAMAAQVGENHAVLVVCDGVSASTDAHLASRLAADQTASKVHGWYSDADQPQRQDSGAALLEILTKVNAEVVALAPPDFSGTPPVCTLVAAVTDGSRLDFVSVGDTRLYWVPETGETVLPTIDDTMAQQAVGMGMSQAEAEAMFGSHTITNWVGREDAADDAQVGQLDITGPGWVVLCSDGLWNYCPTAEELGRLVLEAAWEASGDPLELARHLVDWANAQGGRDNVTVVCARIA</sequence>
<protein>
    <submittedName>
        <fullName evidence="2">Serine/threonine protein phosphatase</fullName>
    </submittedName>
</protein>
<dbReference type="CDD" id="cd00143">
    <property type="entry name" value="PP2Cc"/>
    <property type="match status" value="1"/>
</dbReference>
<name>A0A255E526_9ACTN</name>
<dbReference type="EMBL" id="NMVI01000018">
    <property type="protein sequence ID" value="OYN86659.1"/>
    <property type="molecule type" value="Genomic_DNA"/>
</dbReference>
<comment type="caution">
    <text evidence="2">The sequence shown here is derived from an EMBL/GenBank/DDBJ whole genome shotgun (WGS) entry which is preliminary data.</text>
</comment>
<dbReference type="AlphaFoldDB" id="A0A255E526"/>
<dbReference type="InterPro" id="IPR036457">
    <property type="entry name" value="PPM-type-like_dom_sf"/>
</dbReference>
<organism evidence="2 3">
    <name type="scientific">Parenemella sanctibonifatiensis</name>
    <dbReference type="NCBI Taxonomy" id="2016505"/>
    <lineage>
        <taxon>Bacteria</taxon>
        <taxon>Bacillati</taxon>
        <taxon>Actinomycetota</taxon>
        <taxon>Actinomycetes</taxon>
        <taxon>Propionibacteriales</taxon>
        <taxon>Propionibacteriaceae</taxon>
        <taxon>Parenemella</taxon>
    </lineage>
</organism>